<feature type="transmembrane region" description="Helical" evidence="8">
    <location>
        <begin position="367"/>
        <end position="388"/>
    </location>
</feature>
<feature type="transmembrane region" description="Helical" evidence="8">
    <location>
        <begin position="289"/>
        <end position="310"/>
    </location>
</feature>
<proteinExistence type="predicted"/>
<name>A0A810KX76_9ACTN</name>
<feature type="transmembrane region" description="Helical" evidence="8">
    <location>
        <begin position="475"/>
        <end position="496"/>
    </location>
</feature>
<keyword evidence="7 8" id="KW-0472">Membrane</keyword>
<feature type="transmembrane region" description="Helical" evidence="8">
    <location>
        <begin position="137"/>
        <end position="161"/>
    </location>
</feature>
<gene>
    <name evidence="9" type="primary">mviN_1</name>
    <name evidence="9" type="ORF">Asera_07760</name>
</gene>
<evidence type="ECO:0000313" key="10">
    <source>
        <dbReference type="Proteomes" id="UP000680750"/>
    </source>
</evidence>
<evidence type="ECO:0000256" key="3">
    <source>
        <dbReference type="ARBA" id="ARBA00022692"/>
    </source>
</evidence>
<dbReference type="Proteomes" id="UP000680750">
    <property type="component" value="Chromosome"/>
</dbReference>
<reference evidence="9" key="1">
    <citation type="submission" date="2020-08" db="EMBL/GenBank/DDBJ databases">
        <title>Whole genome shotgun sequence of Actinocatenispora sera NBRC 101916.</title>
        <authorList>
            <person name="Komaki H."/>
            <person name="Tamura T."/>
        </authorList>
    </citation>
    <scope>NUCLEOTIDE SEQUENCE</scope>
    <source>
        <strain evidence="9">NBRC 101916</strain>
    </source>
</reference>
<dbReference type="EMBL" id="AP023354">
    <property type="protein sequence ID" value="BCJ26668.1"/>
    <property type="molecule type" value="Genomic_DNA"/>
</dbReference>
<comment type="subcellular location">
    <subcellularLocation>
        <location evidence="1">Cell membrane</location>
        <topology evidence="1">Multi-pass membrane protein</topology>
    </subcellularLocation>
</comment>
<dbReference type="CDD" id="cd13123">
    <property type="entry name" value="MATE_MurJ_like"/>
    <property type="match status" value="1"/>
</dbReference>
<feature type="transmembrane region" description="Helical" evidence="8">
    <location>
        <begin position="433"/>
        <end position="455"/>
    </location>
</feature>
<dbReference type="PANTHER" id="PTHR47019:SF1">
    <property type="entry name" value="LIPID II FLIPPASE MURJ"/>
    <property type="match status" value="1"/>
</dbReference>
<evidence type="ECO:0000256" key="8">
    <source>
        <dbReference type="SAM" id="Phobius"/>
    </source>
</evidence>
<dbReference type="KEGG" id="aser:Asera_07760"/>
<evidence type="ECO:0000256" key="2">
    <source>
        <dbReference type="ARBA" id="ARBA00022475"/>
    </source>
</evidence>
<keyword evidence="2" id="KW-1003">Cell membrane</keyword>
<evidence type="ECO:0000256" key="5">
    <source>
        <dbReference type="ARBA" id="ARBA00022984"/>
    </source>
</evidence>
<dbReference type="GO" id="GO:0034204">
    <property type="term" value="P:lipid translocation"/>
    <property type="evidence" value="ECO:0007669"/>
    <property type="project" value="TreeGrafter"/>
</dbReference>
<feature type="transmembrane region" description="Helical" evidence="8">
    <location>
        <begin position="248"/>
        <end position="269"/>
    </location>
</feature>
<feature type="transmembrane region" description="Helical" evidence="8">
    <location>
        <begin position="408"/>
        <end position="427"/>
    </location>
</feature>
<dbReference type="InterPro" id="IPR051050">
    <property type="entry name" value="Lipid_II_flippase_MurJ/MviN"/>
</dbReference>
<dbReference type="GO" id="GO:0008360">
    <property type="term" value="P:regulation of cell shape"/>
    <property type="evidence" value="ECO:0007669"/>
    <property type="project" value="UniProtKB-KW"/>
</dbReference>
<evidence type="ECO:0000256" key="4">
    <source>
        <dbReference type="ARBA" id="ARBA00022960"/>
    </source>
</evidence>
<feature type="transmembrane region" description="Helical" evidence="8">
    <location>
        <begin position="100"/>
        <end position="125"/>
    </location>
</feature>
<dbReference type="PRINTS" id="PR01806">
    <property type="entry name" value="VIRFACTRMVIN"/>
</dbReference>
<organism evidence="9 10">
    <name type="scientific">Actinocatenispora sera</name>
    <dbReference type="NCBI Taxonomy" id="390989"/>
    <lineage>
        <taxon>Bacteria</taxon>
        <taxon>Bacillati</taxon>
        <taxon>Actinomycetota</taxon>
        <taxon>Actinomycetes</taxon>
        <taxon>Micromonosporales</taxon>
        <taxon>Micromonosporaceae</taxon>
        <taxon>Actinocatenispora</taxon>
    </lineage>
</organism>
<dbReference type="OrthoDB" id="9786339at2"/>
<dbReference type="PANTHER" id="PTHR47019">
    <property type="entry name" value="LIPID II FLIPPASE MURJ"/>
    <property type="match status" value="1"/>
</dbReference>
<keyword evidence="5" id="KW-0573">Peptidoglycan synthesis</keyword>
<dbReference type="Pfam" id="PF03023">
    <property type="entry name" value="MurJ"/>
    <property type="match status" value="1"/>
</dbReference>
<dbReference type="GO" id="GO:0009252">
    <property type="term" value="P:peptidoglycan biosynthetic process"/>
    <property type="evidence" value="ECO:0007669"/>
    <property type="project" value="UniProtKB-KW"/>
</dbReference>
<evidence type="ECO:0000256" key="7">
    <source>
        <dbReference type="ARBA" id="ARBA00023136"/>
    </source>
</evidence>
<dbReference type="AlphaFoldDB" id="A0A810KX76"/>
<feature type="transmembrane region" description="Helical" evidence="8">
    <location>
        <begin position="61"/>
        <end position="80"/>
    </location>
</feature>
<sequence length="547" mass="55228">MLVAIVTRAGTAGLGRATGVLALGSAVSRATGFLRTAALAAAIGFGLVGDAYNTANLLPTLIYELLLGGLLSSVVVPLLVHARRRDADGGDAYTQRLLTLIVVGVTAVTALAVLAAPALTWLYGIRDDPAQVALTTLLTRIMLLEIVFYALYGALGAVLNSRGVFGPPAWSPVLNNLVVIGTCVAFVLLSGAGELTPAGMPAGGAWLLGIGTTVGIAAQAVVLLPALRRVGLRWRWRFDWRGAGLAEAGRLGAWVLVDAAISQAGYLVITSAANTAGRASGVGSTVYTNAHLLLQMPYGIIGVALLTALLPRMSRAAAAGDTAGLLADLSLGSRLTAVALVPVTAALIVLGPALSTVVFARGAVSPASARTVGTVLAVSAFGLVPMAIGTLQRQVCYALRDARTPAGINAAMAAVLVPACLLVPRLLAPGRVVAGLAVAYGGVQLVGLVLGQLWLRHRFGPLGFGRVGRTVGRLVLVSGAGAGTGWAAVAAVTAVAGRGVPGSLAALLAGTAAGLVGGWLAGRVVHVPEVRAMSGLVRARLADRHAR</sequence>
<dbReference type="NCBIfam" id="TIGR01695">
    <property type="entry name" value="murJ_mviN"/>
    <property type="match status" value="1"/>
</dbReference>
<feature type="transmembrane region" description="Helical" evidence="8">
    <location>
        <begin position="502"/>
        <end position="521"/>
    </location>
</feature>
<feature type="transmembrane region" description="Helical" evidence="8">
    <location>
        <begin position="173"/>
        <end position="193"/>
    </location>
</feature>
<dbReference type="GO" id="GO:0015648">
    <property type="term" value="F:lipid-linked peptidoglycan transporter activity"/>
    <property type="evidence" value="ECO:0007669"/>
    <property type="project" value="TreeGrafter"/>
</dbReference>
<keyword evidence="4" id="KW-0133">Cell shape</keyword>
<evidence type="ECO:0000313" key="9">
    <source>
        <dbReference type="EMBL" id="BCJ26668.1"/>
    </source>
</evidence>
<feature type="transmembrane region" description="Helical" evidence="8">
    <location>
        <begin position="331"/>
        <end position="355"/>
    </location>
</feature>
<feature type="transmembrane region" description="Helical" evidence="8">
    <location>
        <begin position="205"/>
        <end position="227"/>
    </location>
</feature>
<dbReference type="GO" id="GO:0005886">
    <property type="term" value="C:plasma membrane"/>
    <property type="evidence" value="ECO:0007669"/>
    <property type="project" value="UniProtKB-SubCell"/>
</dbReference>
<keyword evidence="3 8" id="KW-0812">Transmembrane</keyword>
<protein>
    <submittedName>
        <fullName evidence="9">Lipid II flippase MurJ</fullName>
    </submittedName>
</protein>
<keyword evidence="6 8" id="KW-1133">Transmembrane helix</keyword>
<dbReference type="InterPro" id="IPR004268">
    <property type="entry name" value="MurJ"/>
</dbReference>
<keyword evidence="10" id="KW-1185">Reference proteome</keyword>
<feature type="transmembrane region" description="Helical" evidence="8">
    <location>
        <begin position="32"/>
        <end position="49"/>
    </location>
</feature>
<accession>A0A810KX76</accession>
<evidence type="ECO:0000256" key="1">
    <source>
        <dbReference type="ARBA" id="ARBA00004651"/>
    </source>
</evidence>
<evidence type="ECO:0000256" key="6">
    <source>
        <dbReference type="ARBA" id="ARBA00022989"/>
    </source>
</evidence>